<evidence type="ECO:0000313" key="1">
    <source>
        <dbReference type="EMBL" id="RDX81910.1"/>
    </source>
</evidence>
<gene>
    <name evidence="1" type="ORF">CR513_37366</name>
</gene>
<keyword evidence="2" id="KW-1185">Reference proteome</keyword>
<dbReference type="EMBL" id="QJKJ01007795">
    <property type="protein sequence ID" value="RDX81910.1"/>
    <property type="molecule type" value="Genomic_DNA"/>
</dbReference>
<dbReference type="AlphaFoldDB" id="A0A371FUR8"/>
<accession>A0A371FUR8</accession>
<feature type="non-terminal residue" evidence="1">
    <location>
        <position position="1"/>
    </location>
</feature>
<comment type="caution">
    <text evidence="1">The sequence shown here is derived from an EMBL/GenBank/DDBJ whole genome shotgun (WGS) entry which is preliminary data.</text>
</comment>
<organism evidence="1 2">
    <name type="scientific">Mucuna pruriens</name>
    <name type="common">Velvet bean</name>
    <name type="synonym">Dolichos pruriens</name>
    <dbReference type="NCBI Taxonomy" id="157652"/>
    <lineage>
        <taxon>Eukaryota</taxon>
        <taxon>Viridiplantae</taxon>
        <taxon>Streptophyta</taxon>
        <taxon>Embryophyta</taxon>
        <taxon>Tracheophyta</taxon>
        <taxon>Spermatophyta</taxon>
        <taxon>Magnoliopsida</taxon>
        <taxon>eudicotyledons</taxon>
        <taxon>Gunneridae</taxon>
        <taxon>Pentapetalae</taxon>
        <taxon>rosids</taxon>
        <taxon>fabids</taxon>
        <taxon>Fabales</taxon>
        <taxon>Fabaceae</taxon>
        <taxon>Papilionoideae</taxon>
        <taxon>50 kb inversion clade</taxon>
        <taxon>NPAAA clade</taxon>
        <taxon>indigoferoid/millettioid clade</taxon>
        <taxon>Phaseoleae</taxon>
        <taxon>Mucuna</taxon>
    </lineage>
</organism>
<reference evidence="1" key="1">
    <citation type="submission" date="2018-05" db="EMBL/GenBank/DDBJ databases">
        <title>Draft genome of Mucuna pruriens seed.</title>
        <authorList>
            <person name="Nnadi N.E."/>
            <person name="Vos R."/>
            <person name="Hasami M.H."/>
            <person name="Devisetty U.K."/>
            <person name="Aguiy J.C."/>
        </authorList>
    </citation>
    <scope>NUCLEOTIDE SEQUENCE [LARGE SCALE GENOMIC DNA]</scope>
    <source>
        <strain evidence="1">JCA_2017</strain>
    </source>
</reference>
<proteinExistence type="predicted"/>
<sequence>MNCNYIEVTPNINSSIKPKLILPTNVLPESKRCLVDQLNFSIAIRKALSKGEWRQAMKEEINA</sequence>
<protein>
    <submittedName>
        <fullName evidence="1">Uncharacterized protein</fullName>
    </submittedName>
</protein>
<dbReference type="Proteomes" id="UP000257109">
    <property type="component" value="Unassembled WGS sequence"/>
</dbReference>
<evidence type="ECO:0000313" key="2">
    <source>
        <dbReference type="Proteomes" id="UP000257109"/>
    </source>
</evidence>
<name>A0A371FUR8_MUCPR</name>